<dbReference type="InterPro" id="IPR000794">
    <property type="entry name" value="Beta-ketoacyl_synthase"/>
</dbReference>
<keyword evidence="7" id="KW-1185">Reference proteome</keyword>
<dbReference type="PANTHER" id="PTHR11712:SF347">
    <property type="entry name" value="BETA KETOACYL-ACYL CARRIER PROTEIN SYNTHASE"/>
    <property type="match status" value="1"/>
</dbReference>
<dbReference type="InterPro" id="IPR014030">
    <property type="entry name" value="Ketoacyl_synth_N"/>
</dbReference>
<gene>
    <name evidence="6" type="ORF">AS594_16850</name>
</gene>
<feature type="domain" description="Ketosynthase family 3 (KS3)" evidence="5">
    <location>
        <begin position="11"/>
        <end position="419"/>
    </location>
</feature>
<dbReference type="EMBL" id="MEHJ01000001">
    <property type="protein sequence ID" value="OEJ25920.1"/>
    <property type="molecule type" value="Genomic_DNA"/>
</dbReference>
<dbReference type="Gene3D" id="3.40.47.10">
    <property type="match status" value="2"/>
</dbReference>
<dbReference type="InterPro" id="IPR014031">
    <property type="entry name" value="Ketoacyl_synth_C"/>
</dbReference>
<reference evidence="6 7" key="1">
    <citation type="submission" date="2016-08" db="EMBL/GenBank/DDBJ databases">
        <title>Complete genome sequence of Streptomyces agglomeratus strain 6-3-2, a novel anti-MRSA actinomycete isolated from Wuli of Tebit, China.</title>
        <authorList>
            <person name="Chen X."/>
        </authorList>
    </citation>
    <scope>NUCLEOTIDE SEQUENCE [LARGE SCALE GENOMIC DNA]</scope>
    <source>
        <strain evidence="6 7">6-3-2</strain>
    </source>
</reference>
<keyword evidence="3" id="KW-0012">Acyltransferase</keyword>
<dbReference type="SMART" id="SM00825">
    <property type="entry name" value="PKS_KS"/>
    <property type="match status" value="1"/>
</dbReference>
<dbReference type="STRING" id="285458.BGM19_20090"/>
<dbReference type="InterPro" id="IPR018201">
    <property type="entry name" value="Ketoacyl_synth_AS"/>
</dbReference>
<dbReference type="Pfam" id="PF00109">
    <property type="entry name" value="ketoacyl-synt"/>
    <property type="match status" value="1"/>
</dbReference>
<accession>A0A1E5P8R1</accession>
<dbReference type="Pfam" id="PF02801">
    <property type="entry name" value="Ketoacyl-synt_C"/>
    <property type="match status" value="1"/>
</dbReference>
<keyword evidence="2 4" id="KW-0808">Transferase</keyword>
<dbReference type="PROSITE" id="PS52004">
    <property type="entry name" value="KS3_2"/>
    <property type="match status" value="1"/>
</dbReference>
<sequence length="420" mass="43169">MTMSEPRTNPPFTAAVTGLGLVTAAGVGTDEAWRNVTRGEVRASSVGRRDELRDLPCDFMYGIPVDDLDTEQLLGVAAQRLMDRFSQLAVLAAREAVADAGLDPSVWESGRVAVVIGSAHGGLPFYDEQHTALTTKGPRRVSPKLAPLTVVNSAASSVCMDLGVRGPSLAVSTACSSGTVAIGTAHQMLRTGACDIAVAGGAESVCSRLLIASACQMRAVSTRREDPAAACRPFDADRDGFVVGEGSGLLVMERPEHARARGARVRAGIAGYGASSDSYSAVAPDPEGKGIESALRTALTDAGVSPSEIGHVNAHGTSTVFNDLIEATMLHRVLGSGPLVTSTKAMTGHTLGAAGGIETALTVLALENQLVPPTANLDALDPRIPVEVVAKAARPAAFDCAVKTSLGFGGHNAALVLTRG</sequence>
<evidence type="ECO:0000259" key="5">
    <source>
        <dbReference type="PROSITE" id="PS52004"/>
    </source>
</evidence>
<organism evidence="6 7">
    <name type="scientific">Streptomyces agglomeratus</name>
    <dbReference type="NCBI Taxonomy" id="285458"/>
    <lineage>
        <taxon>Bacteria</taxon>
        <taxon>Bacillati</taxon>
        <taxon>Actinomycetota</taxon>
        <taxon>Actinomycetes</taxon>
        <taxon>Kitasatosporales</taxon>
        <taxon>Streptomycetaceae</taxon>
        <taxon>Streptomyces</taxon>
    </lineage>
</organism>
<proteinExistence type="inferred from homology"/>
<dbReference type="PANTHER" id="PTHR11712">
    <property type="entry name" value="POLYKETIDE SYNTHASE-RELATED"/>
    <property type="match status" value="1"/>
</dbReference>
<dbReference type="SUPFAM" id="SSF53901">
    <property type="entry name" value="Thiolase-like"/>
    <property type="match status" value="2"/>
</dbReference>
<comment type="caution">
    <text evidence="6">The sequence shown here is derived from an EMBL/GenBank/DDBJ whole genome shotgun (WGS) entry which is preliminary data.</text>
</comment>
<dbReference type="GO" id="GO:0004315">
    <property type="term" value="F:3-oxoacyl-[acyl-carrier-protein] synthase activity"/>
    <property type="evidence" value="ECO:0007669"/>
    <property type="project" value="InterPro"/>
</dbReference>
<evidence type="ECO:0000256" key="3">
    <source>
        <dbReference type="ARBA" id="ARBA00023315"/>
    </source>
</evidence>
<protein>
    <submittedName>
        <fullName evidence="6">3-oxoacyl-ACP synthase</fullName>
    </submittedName>
</protein>
<evidence type="ECO:0000313" key="7">
    <source>
        <dbReference type="Proteomes" id="UP000095759"/>
    </source>
</evidence>
<evidence type="ECO:0000256" key="2">
    <source>
        <dbReference type="ARBA" id="ARBA00022679"/>
    </source>
</evidence>
<dbReference type="Proteomes" id="UP000095759">
    <property type="component" value="Unassembled WGS sequence"/>
</dbReference>
<comment type="similarity">
    <text evidence="1 4">Belongs to the thiolase-like superfamily. Beta-ketoacyl-ACP synthases family.</text>
</comment>
<evidence type="ECO:0000256" key="1">
    <source>
        <dbReference type="ARBA" id="ARBA00008467"/>
    </source>
</evidence>
<name>A0A1E5P8R1_9ACTN</name>
<dbReference type="FunFam" id="3.40.47.10:FF:000018">
    <property type="entry name" value="3-oxoacyl-[acyl-carrier-protein] synthase 2"/>
    <property type="match status" value="1"/>
</dbReference>
<evidence type="ECO:0000313" key="6">
    <source>
        <dbReference type="EMBL" id="OEJ25920.1"/>
    </source>
</evidence>
<dbReference type="CDD" id="cd00834">
    <property type="entry name" value="KAS_I_II"/>
    <property type="match status" value="1"/>
</dbReference>
<dbReference type="AlphaFoldDB" id="A0A1E5P8R1"/>
<evidence type="ECO:0000256" key="4">
    <source>
        <dbReference type="RuleBase" id="RU003694"/>
    </source>
</evidence>
<dbReference type="GO" id="GO:0006633">
    <property type="term" value="P:fatty acid biosynthetic process"/>
    <property type="evidence" value="ECO:0007669"/>
    <property type="project" value="InterPro"/>
</dbReference>
<dbReference type="PROSITE" id="PS00606">
    <property type="entry name" value="KS3_1"/>
    <property type="match status" value="1"/>
</dbReference>
<dbReference type="InterPro" id="IPR016039">
    <property type="entry name" value="Thiolase-like"/>
</dbReference>
<dbReference type="NCBIfam" id="NF005589">
    <property type="entry name" value="PRK07314.1"/>
    <property type="match status" value="1"/>
</dbReference>
<dbReference type="InterPro" id="IPR020841">
    <property type="entry name" value="PKS_Beta-ketoAc_synthase_dom"/>
</dbReference>